<accession>A0A0N0P5B7</accession>
<feature type="region of interest" description="Disordered" evidence="1">
    <location>
        <begin position="560"/>
        <end position="596"/>
    </location>
</feature>
<sequence>MSDSAAAFANFPSEARGALLVDTCEPLSLHTADVHVLFSGYAAQVTLSLEYVNETNRLVKAIAAYPVPPGFQLQYTTLTGPNRSMTDKVYQQSRALKTTEAGGGLPTKSLYDIMTSAVATQTVPWDISPGDSLLMASVYHAPLAQIQQQNEVAFTLPTSLFPAVTRPAEVRRNYLKATGDRSLRRHLGRAGWMSVTVEGQLYCPLRGEVTLDKGGYPVVPEGEVKLHVHYNGDSCFTLTYQDALPTKTYTQQALTVRAPVGEVMEPLRLHSVTVPPTGEAFGAAAVALTMTANLTDCPVNAELVFVMDVHTAAMAQDVAEAVAAAISPTTAAIPDSVYANVVLCSATRRNGCVVLFPTGGVPIATIARASVLAYMKEDIPLSSPKGSLASAAAYSPQLPAVLHDVLAGCNASTPVPDGYVRNVILLSDAGGQAAASDSAAMICDAASFATNTRVHCVALGPTADHAMLEILASTANGSYCCPATTTVPPDSEAAANCDLVVALRQVIAAAAVPCLSSVRTTWRLMPSSPAWTVRIAANADGMDLPCIPHHTKRVLYGLVAPSGPAQPRQQQAPVDNEGAAQAGNDLRDGEQEGEDTTPLRLNVRVMGRVGSMALEFTAATPITATADTAQQEASSHGERNGNTLLLNTAATAARIAFLSNDHHAVTLSEAQEMIALSHRCMLPSPYTTLTDGKAPFTAGRKQGSVVYMPSVGGKAQIAVAVHTRRAEIAAMATLSPSQLNK</sequence>
<dbReference type="VEuPathDB" id="TriTrypDB:Lsey_0140_0270"/>
<comment type="caution">
    <text evidence="3">The sequence shown here is derived from an EMBL/GenBank/DDBJ whole genome shotgun (WGS) entry which is preliminary data.</text>
</comment>
<gene>
    <name evidence="3" type="ORF">ABL78_4695</name>
</gene>
<proteinExistence type="predicted"/>
<keyword evidence="4" id="KW-1185">Reference proteome</keyword>
<dbReference type="PANTHER" id="PTHR45737">
    <property type="entry name" value="VON WILLEBRAND FACTOR A DOMAIN-CONTAINING PROTEIN 5A"/>
    <property type="match status" value="1"/>
</dbReference>
<dbReference type="InterPro" id="IPR002035">
    <property type="entry name" value="VWF_A"/>
</dbReference>
<name>A0A0N0P5B7_LEPSE</name>
<dbReference type="Proteomes" id="UP000038009">
    <property type="component" value="Unassembled WGS sequence"/>
</dbReference>
<organism evidence="3 4">
    <name type="scientific">Leptomonas seymouri</name>
    <dbReference type="NCBI Taxonomy" id="5684"/>
    <lineage>
        <taxon>Eukaryota</taxon>
        <taxon>Discoba</taxon>
        <taxon>Euglenozoa</taxon>
        <taxon>Kinetoplastea</taxon>
        <taxon>Metakinetoplastina</taxon>
        <taxon>Trypanosomatida</taxon>
        <taxon>Trypanosomatidae</taxon>
        <taxon>Leishmaniinae</taxon>
        <taxon>Leptomonas</taxon>
    </lineage>
</organism>
<evidence type="ECO:0000313" key="4">
    <source>
        <dbReference type="Proteomes" id="UP000038009"/>
    </source>
</evidence>
<dbReference type="OMA" id="ANCPINA"/>
<protein>
    <recommendedName>
        <fullName evidence="2">VWFA domain-containing protein</fullName>
    </recommendedName>
</protein>
<dbReference type="OrthoDB" id="273013at2759"/>
<dbReference type="PANTHER" id="PTHR45737:SF6">
    <property type="entry name" value="VON WILLEBRAND FACTOR A DOMAIN-CONTAINING PROTEIN 5A"/>
    <property type="match status" value="1"/>
</dbReference>
<dbReference type="AlphaFoldDB" id="A0A0N0P5B7"/>
<dbReference type="Pfam" id="PF13768">
    <property type="entry name" value="VWA_3"/>
    <property type="match status" value="1"/>
</dbReference>
<reference evidence="3 4" key="1">
    <citation type="journal article" date="2015" name="PLoS Pathog.">
        <title>Leptomonas seymouri: Adaptations to the Dixenous Life Cycle Analyzed by Genome Sequencing, Transcriptome Profiling and Co-infection with Leishmania donovani.</title>
        <authorList>
            <person name="Kraeva N."/>
            <person name="Butenko A."/>
            <person name="Hlavacova J."/>
            <person name="Kostygov A."/>
            <person name="Myskova J."/>
            <person name="Grybchuk D."/>
            <person name="Lestinova T."/>
            <person name="Votypka J."/>
            <person name="Volf P."/>
            <person name="Opperdoes F."/>
            <person name="Flegontov P."/>
            <person name="Lukes J."/>
            <person name="Yurchenko V."/>
        </authorList>
    </citation>
    <scope>NUCLEOTIDE SEQUENCE [LARGE SCALE GENOMIC DNA]</scope>
    <source>
        <strain evidence="3 4">ATCC 30220</strain>
    </source>
</reference>
<evidence type="ECO:0000313" key="3">
    <source>
        <dbReference type="EMBL" id="KPI86269.1"/>
    </source>
</evidence>
<dbReference type="EMBL" id="LJSK01000140">
    <property type="protein sequence ID" value="KPI86269.1"/>
    <property type="molecule type" value="Genomic_DNA"/>
</dbReference>
<feature type="domain" description="VWFA" evidence="2">
    <location>
        <begin position="302"/>
        <end position="481"/>
    </location>
</feature>
<evidence type="ECO:0000256" key="1">
    <source>
        <dbReference type="SAM" id="MobiDB-lite"/>
    </source>
</evidence>
<evidence type="ECO:0000259" key="2">
    <source>
        <dbReference type="Pfam" id="PF13768"/>
    </source>
</evidence>